<keyword evidence="3 6" id="KW-0812">Transmembrane</keyword>
<keyword evidence="5 6" id="KW-0472">Membrane</keyword>
<proteinExistence type="predicted"/>
<keyword evidence="9" id="KW-1185">Reference proteome</keyword>
<feature type="transmembrane region" description="Helical" evidence="6">
    <location>
        <begin position="197"/>
        <end position="218"/>
    </location>
</feature>
<dbReference type="GeneID" id="82890454"/>
<protein>
    <submittedName>
        <fullName evidence="8">ABC transporter permease</fullName>
    </submittedName>
</protein>
<feature type="transmembrane region" description="Helical" evidence="6">
    <location>
        <begin position="282"/>
        <end position="304"/>
    </location>
</feature>
<evidence type="ECO:0000313" key="8">
    <source>
        <dbReference type="EMBL" id="UWN57559.1"/>
    </source>
</evidence>
<evidence type="ECO:0000256" key="5">
    <source>
        <dbReference type="ARBA" id="ARBA00023136"/>
    </source>
</evidence>
<sequence>MIMKTNRFRSKFREFSSILRNEYRHIFRDAGVILIVIGAIFIYSTAYSLAYKNEVLRNVPVAVVDNSHTAQSRQLVRALDATPNLRVAYKSSSLEEAKRLFHERKINGIIVIPSDYEKKIMRNERVNISIYADASYFLMYRQVFFDVMGSVLYSNSQIEWVRFVAKGAQPGQAAALSNPVQTTIENMYNPYGGYATFIMPAILIVIIQQTLLIGIGMVGGTWRERGLYKTLIPRGEKRLSVIPIVLGKSTAYLSIYCATLLYVMGFHYKVFGYPSNGAAGDVVLFLIPYLLSCTFLGIALSSLFRRRENSLLLLLFTSIPFLMLSGASIPQESMPQWLFQLGRIIPSSSGVDGFIRIRTMGATLSEVSVQFWTLWILSGLYFILACLGMRGVLLRVEKGK</sequence>
<evidence type="ECO:0000256" key="2">
    <source>
        <dbReference type="ARBA" id="ARBA00022475"/>
    </source>
</evidence>
<keyword evidence="2" id="KW-1003">Cell membrane</keyword>
<evidence type="ECO:0000259" key="7">
    <source>
        <dbReference type="Pfam" id="PF12698"/>
    </source>
</evidence>
<reference evidence="8" key="1">
    <citation type="journal article" date="2022" name="Cell">
        <title>Design, construction, and in vivo augmentation of a complex gut microbiome.</title>
        <authorList>
            <person name="Cheng A.G."/>
            <person name="Ho P.Y."/>
            <person name="Aranda-Diaz A."/>
            <person name="Jain S."/>
            <person name="Yu F.B."/>
            <person name="Meng X."/>
            <person name="Wang M."/>
            <person name="Iakiviak M."/>
            <person name="Nagashima K."/>
            <person name="Zhao A."/>
            <person name="Murugkar P."/>
            <person name="Patil A."/>
            <person name="Atabakhsh K."/>
            <person name="Weakley A."/>
            <person name="Yan J."/>
            <person name="Brumbaugh A.R."/>
            <person name="Higginbottom S."/>
            <person name="Dimas A."/>
            <person name="Shiver A.L."/>
            <person name="Deutschbauer A."/>
            <person name="Neff N."/>
            <person name="Sonnenburg J.L."/>
            <person name="Huang K.C."/>
            <person name="Fischbach M.A."/>
        </authorList>
    </citation>
    <scope>NUCLEOTIDE SEQUENCE</scope>
    <source>
        <strain evidence="8">AP11</strain>
    </source>
</reference>
<dbReference type="Proteomes" id="UP001059295">
    <property type="component" value="Chromosome"/>
</dbReference>
<keyword evidence="4 6" id="KW-1133">Transmembrane helix</keyword>
<dbReference type="Pfam" id="PF12698">
    <property type="entry name" value="ABC2_membrane_3"/>
    <property type="match status" value="1"/>
</dbReference>
<evidence type="ECO:0000256" key="6">
    <source>
        <dbReference type="SAM" id="Phobius"/>
    </source>
</evidence>
<feature type="transmembrane region" description="Helical" evidence="6">
    <location>
        <begin position="372"/>
        <end position="393"/>
    </location>
</feature>
<evidence type="ECO:0000256" key="4">
    <source>
        <dbReference type="ARBA" id="ARBA00022989"/>
    </source>
</evidence>
<dbReference type="RefSeq" id="WP_019245034.1">
    <property type="nucleotide sequence ID" value="NZ_CAPH01000006.1"/>
</dbReference>
<evidence type="ECO:0000313" key="9">
    <source>
        <dbReference type="Proteomes" id="UP001059295"/>
    </source>
</evidence>
<comment type="subcellular location">
    <subcellularLocation>
        <location evidence="1">Cell membrane</location>
        <topology evidence="1">Multi-pass membrane protein</topology>
    </subcellularLocation>
</comment>
<dbReference type="PANTHER" id="PTHR30294:SF46">
    <property type="entry name" value="ABC TRANSPORTER PERMEASE"/>
    <property type="match status" value="1"/>
</dbReference>
<dbReference type="EMBL" id="CP102294">
    <property type="protein sequence ID" value="UWN57559.1"/>
    <property type="molecule type" value="Genomic_DNA"/>
</dbReference>
<feature type="transmembrane region" description="Helical" evidence="6">
    <location>
        <begin position="30"/>
        <end position="50"/>
    </location>
</feature>
<evidence type="ECO:0000256" key="1">
    <source>
        <dbReference type="ARBA" id="ARBA00004651"/>
    </source>
</evidence>
<name>A0ABY5V1P8_9BACT</name>
<dbReference type="InterPro" id="IPR013525">
    <property type="entry name" value="ABC2_TM"/>
</dbReference>
<dbReference type="InterPro" id="IPR051449">
    <property type="entry name" value="ABC-2_transporter_component"/>
</dbReference>
<organism evidence="8 9">
    <name type="scientific">Alistipes ihumii AP11</name>
    <dbReference type="NCBI Taxonomy" id="1211813"/>
    <lineage>
        <taxon>Bacteria</taxon>
        <taxon>Pseudomonadati</taxon>
        <taxon>Bacteroidota</taxon>
        <taxon>Bacteroidia</taxon>
        <taxon>Bacteroidales</taxon>
        <taxon>Rikenellaceae</taxon>
        <taxon>Alistipes</taxon>
    </lineage>
</organism>
<accession>A0ABY5V1P8</accession>
<dbReference type="Gene3D" id="3.40.1710.10">
    <property type="entry name" value="abc type-2 transporter like domain"/>
    <property type="match status" value="1"/>
</dbReference>
<gene>
    <name evidence="8" type="ORF">NQ491_01930</name>
</gene>
<feature type="transmembrane region" description="Helical" evidence="6">
    <location>
        <begin position="311"/>
        <end position="329"/>
    </location>
</feature>
<dbReference type="PANTHER" id="PTHR30294">
    <property type="entry name" value="MEMBRANE COMPONENT OF ABC TRANSPORTER YHHJ-RELATED"/>
    <property type="match status" value="1"/>
</dbReference>
<evidence type="ECO:0000256" key="3">
    <source>
        <dbReference type="ARBA" id="ARBA00022692"/>
    </source>
</evidence>
<feature type="domain" description="ABC-2 type transporter transmembrane" evidence="7">
    <location>
        <begin position="33"/>
        <end position="386"/>
    </location>
</feature>
<feature type="transmembrane region" description="Helical" evidence="6">
    <location>
        <begin position="239"/>
        <end position="262"/>
    </location>
</feature>